<feature type="region of interest" description="Disordered" evidence="1">
    <location>
        <begin position="425"/>
        <end position="447"/>
    </location>
</feature>
<accession>A0A2R5G932</accession>
<dbReference type="Proteomes" id="UP000241890">
    <property type="component" value="Unassembled WGS sequence"/>
</dbReference>
<evidence type="ECO:0000313" key="4">
    <source>
        <dbReference type="Proteomes" id="UP000241890"/>
    </source>
</evidence>
<evidence type="ECO:0000256" key="2">
    <source>
        <dbReference type="SAM" id="SignalP"/>
    </source>
</evidence>
<dbReference type="InParanoid" id="A0A2R5G932"/>
<evidence type="ECO:0000313" key="3">
    <source>
        <dbReference type="EMBL" id="GBG27557.1"/>
    </source>
</evidence>
<feature type="chain" id="PRO_5015357194" evidence="2">
    <location>
        <begin position="32"/>
        <end position="621"/>
    </location>
</feature>
<feature type="signal peptide" evidence="2">
    <location>
        <begin position="1"/>
        <end position="31"/>
    </location>
</feature>
<feature type="region of interest" description="Disordered" evidence="1">
    <location>
        <begin position="94"/>
        <end position="138"/>
    </location>
</feature>
<dbReference type="AlphaFoldDB" id="A0A2R5G932"/>
<comment type="caution">
    <text evidence="3">The sequence shown here is derived from an EMBL/GenBank/DDBJ whole genome shotgun (WGS) entry which is preliminary data.</text>
</comment>
<gene>
    <name evidence="3" type="ORF">FCC1311_037802</name>
</gene>
<evidence type="ECO:0000256" key="1">
    <source>
        <dbReference type="SAM" id="MobiDB-lite"/>
    </source>
</evidence>
<dbReference type="EMBL" id="BEYU01000032">
    <property type="protein sequence ID" value="GBG27557.1"/>
    <property type="molecule type" value="Genomic_DNA"/>
</dbReference>
<organism evidence="3 4">
    <name type="scientific">Hondaea fermentalgiana</name>
    <dbReference type="NCBI Taxonomy" id="2315210"/>
    <lineage>
        <taxon>Eukaryota</taxon>
        <taxon>Sar</taxon>
        <taxon>Stramenopiles</taxon>
        <taxon>Bigyra</taxon>
        <taxon>Labyrinthulomycetes</taxon>
        <taxon>Thraustochytrida</taxon>
        <taxon>Thraustochytriidae</taxon>
        <taxon>Hondaea</taxon>
    </lineage>
</organism>
<reference evidence="3 4" key="1">
    <citation type="submission" date="2017-12" db="EMBL/GenBank/DDBJ databases">
        <title>Sequencing, de novo assembly and annotation of complete genome of a new Thraustochytrid species, strain FCC1311.</title>
        <authorList>
            <person name="Sedici K."/>
            <person name="Godart F."/>
            <person name="Aiese Cigliano R."/>
            <person name="Sanseverino W."/>
            <person name="Barakat M."/>
            <person name="Ortet P."/>
            <person name="Marechal E."/>
            <person name="Cagnac O."/>
            <person name="Amato A."/>
        </authorList>
    </citation>
    <scope>NUCLEOTIDE SEQUENCE [LARGE SCALE GENOMIC DNA]</scope>
</reference>
<name>A0A2R5G932_9STRA</name>
<protein>
    <submittedName>
        <fullName evidence="3">Uncharacterized protein</fullName>
    </submittedName>
</protein>
<sequence>MPRTRSAAATALLTLQLAALLAPQLTRVAAAATAATARPGDVFKDRALCELLEWPCIDNGELPDLAAFVHEELVASECMKSCLPPELEHLHRQYAAQHQAEGDENDDEHEETVRAAADNDESSAPHTSEEPSDEREPVDAMAMDALWHCEVECKALEEIPRAQVPRLFEKNKHGRYLVLWESRVFAHPDHSRQARSELAKLASDLRKQKHSQLSPIIYRYAGWHPNDADVMAWWRDQHASASQQRPWQSVPESFGGWGRATMSLIEDGEIVWDVFDVVHSSKHWRFLHEFDFGNEDILRELDPFGVAGDLAGALHYILERFDQPQSRERLPLQACLQVARIVLGPRFKQDLVHGKDEHHMEALAEFCEDIHEDDEQELTAHRGDIDYERYALMVKQMGVVDSEGTLWKHALTTWRSVMSFQQNEARRFAKQSQQPTDNDGTPGTASSRNADIALMASIVPVYEGGIEGDLGVGDRQEALMVSLCYKNASIPEGITEDRYATHGKHVQSSVNTDVFLAVVPCEDLSTRQVLRCIKAILADARAGSLDLEISRQGGRFSVVDLIFGVGFVGKPEYAAIQPYWSADSAIPGQGEFPADHVTEKYANEHQRRNKKPSKMVFKDEL</sequence>
<feature type="region of interest" description="Disordered" evidence="1">
    <location>
        <begin position="601"/>
        <end position="621"/>
    </location>
</feature>
<keyword evidence="2" id="KW-0732">Signal</keyword>
<proteinExistence type="predicted"/>
<keyword evidence="4" id="KW-1185">Reference proteome</keyword>
<feature type="compositionally biased region" description="Polar residues" evidence="1">
    <location>
        <begin position="430"/>
        <end position="447"/>
    </location>
</feature>